<gene>
    <name evidence="1" type="ORF">J3R30DRAFT_3401889</name>
</gene>
<keyword evidence="2" id="KW-1185">Reference proteome</keyword>
<dbReference type="EMBL" id="JAOTPV010000003">
    <property type="protein sequence ID" value="KAJ4486297.1"/>
    <property type="molecule type" value="Genomic_DNA"/>
</dbReference>
<evidence type="ECO:0000313" key="2">
    <source>
        <dbReference type="Proteomes" id="UP001150266"/>
    </source>
</evidence>
<dbReference type="GO" id="GO:0005506">
    <property type="term" value="F:iron ion binding"/>
    <property type="evidence" value="ECO:0007669"/>
    <property type="project" value="InterPro"/>
</dbReference>
<dbReference type="Gene3D" id="1.10.630.10">
    <property type="entry name" value="Cytochrome P450"/>
    <property type="match status" value="1"/>
</dbReference>
<sequence>MPTRRALTQHRSRPLQFGLYFSVLPRPRSIKIKIFQGEVHSRQRKVINPAFPVTQLRQFLSLFQRTTSRLADKLQHEELGNDGKNSPPLILFLSAGARLYPQKRILLYRAFRRSVDTFIANVLLKFPGKQDKKIMEFSGASKRIAKS</sequence>
<dbReference type="SUPFAM" id="SSF48264">
    <property type="entry name" value="Cytochrome P450"/>
    <property type="match status" value="1"/>
</dbReference>
<dbReference type="OrthoDB" id="1470350at2759"/>
<organism evidence="1 2">
    <name type="scientific">Lentinula aciculospora</name>
    <dbReference type="NCBI Taxonomy" id="153920"/>
    <lineage>
        <taxon>Eukaryota</taxon>
        <taxon>Fungi</taxon>
        <taxon>Dikarya</taxon>
        <taxon>Basidiomycota</taxon>
        <taxon>Agaricomycotina</taxon>
        <taxon>Agaricomycetes</taxon>
        <taxon>Agaricomycetidae</taxon>
        <taxon>Agaricales</taxon>
        <taxon>Marasmiineae</taxon>
        <taxon>Omphalotaceae</taxon>
        <taxon>Lentinula</taxon>
    </lineage>
</organism>
<dbReference type="AlphaFoldDB" id="A0A9W9AP53"/>
<reference evidence="1" key="1">
    <citation type="submission" date="2022-08" db="EMBL/GenBank/DDBJ databases">
        <title>A Global Phylogenomic Analysis of the Shiitake Genus Lentinula.</title>
        <authorList>
            <consortium name="DOE Joint Genome Institute"/>
            <person name="Sierra-Patev S."/>
            <person name="Min B."/>
            <person name="Naranjo-Ortiz M."/>
            <person name="Looney B."/>
            <person name="Konkel Z."/>
            <person name="Slot J.C."/>
            <person name="Sakamoto Y."/>
            <person name="Steenwyk J.L."/>
            <person name="Rokas A."/>
            <person name="Carro J."/>
            <person name="Camarero S."/>
            <person name="Ferreira P."/>
            <person name="Molpeceres G."/>
            <person name="Ruiz-Duenas F.J."/>
            <person name="Serrano A."/>
            <person name="Henrissat B."/>
            <person name="Drula E."/>
            <person name="Hughes K.W."/>
            <person name="Mata J.L."/>
            <person name="Ishikawa N.K."/>
            <person name="Vargas-Isla R."/>
            <person name="Ushijima S."/>
            <person name="Smith C.A."/>
            <person name="Ahrendt S."/>
            <person name="Andreopoulos W."/>
            <person name="He G."/>
            <person name="Labutti K."/>
            <person name="Lipzen A."/>
            <person name="Ng V."/>
            <person name="Riley R."/>
            <person name="Sandor L."/>
            <person name="Barry K."/>
            <person name="Martinez A.T."/>
            <person name="Xiao Y."/>
            <person name="Gibbons J.G."/>
            <person name="Terashima K."/>
            <person name="Grigoriev I.V."/>
            <person name="Hibbett D.S."/>
        </authorList>
    </citation>
    <scope>NUCLEOTIDE SEQUENCE</scope>
    <source>
        <strain evidence="1">JLM2183</strain>
    </source>
</reference>
<accession>A0A9W9AP53</accession>
<dbReference type="Proteomes" id="UP001150266">
    <property type="component" value="Unassembled WGS sequence"/>
</dbReference>
<proteinExistence type="predicted"/>
<name>A0A9W9AP53_9AGAR</name>
<comment type="caution">
    <text evidence="1">The sequence shown here is derived from an EMBL/GenBank/DDBJ whole genome shotgun (WGS) entry which is preliminary data.</text>
</comment>
<dbReference type="GO" id="GO:0016705">
    <property type="term" value="F:oxidoreductase activity, acting on paired donors, with incorporation or reduction of molecular oxygen"/>
    <property type="evidence" value="ECO:0007669"/>
    <property type="project" value="InterPro"/>
</dbReference>
<dbReference type="GO" id="GO:0020037">
    <property type="term" value="F:heme binding"/>
    <property type="evidence" value="ECO:0007669"/>
    <property type="project" value="InterPro"/>
</dbReference>
<protein>
    <submittedName>
        <fullName evidence="1">Uncharacterized protein</fullName>
    </submittedName>
</protein>
<evidence type="ECO:0000313" key="1">
    <source>
        <dbReference type="EMBL" id="KAJ4486297.1"/>
    </source>
</evidence>
<dbReference type="GO" id="GO:0004497">
    <property type="term" value="F:monooxygenase activity"/>
    <property type="evidence" value="ECO:0007669"/>
    <property type="project" value="InterPro"/>
</dbReference>
<dbReference type="InterPro" id="IPR036396">
    <property type="entry name" value="Cyt_P450_sf"/>
</dbReference>